<dbReference type="RefSeq" id="WP_264953375.1">
    <property type="nucleotide sequence ID" value="NZ_JAPDVE010000005.1"/>
</dbReference>
<gene>
    <name evidence="1" type="ORF">ONT19_00705</name>
</gene>
<evidence type="ECO:0000313" key="2">
    <source>
        <dbReference type="Proteomes" id="UP001209417"/>
    </source>
</evidence>
<evidence type="ECO:0000313" key="1">
    <source>
        <dbReference type="EMBL" id="MCW4130137.1"/>
    </source>
</evidence>
<reference evidence="1" key="1">
    <citation type="submission" date="2022-11" db="EMBL/GenBank/DDBJ databases">
        <title>Genomic repertoires linked with pathogenic potency of arthritogenic Prevotella copri isolated from the gut of rheumatoid arthritis patients.</title>
        <authorList>
            <person name="Nii T."/>
            <person name="Maeda Y."/>
            <person name="Motooka D."/>
            <person name="Naito M."/>
            <person name="Matsumoto Y."/>
            <person name="Ogawa T."/>
            <person name="Oguro-Igashira E."/>
            <person name="Kishikawa T."/>
            <person name="Yamashita M."/>
            <person name="Koizumi S."/>
            <person name="Kurakawa T."/>
            <person name="Okumura R."/>
            <person name="Kayama H."/>
            <person name="Murakami M."/>
            <person name="Sakaguchi T."/>
            <person name="Das B."/>
            <person name="Nakamura S."/>
            <person name="Okada Y."/>
            <person name="Kumanogoh A."/>
            <person name="Takeda K."/>
        </authorList>
    </citation>
    <scope>NUCLEOTIDE SEQUENCE</scope>
    <source>
        <strain evidence="1">H019-1</strain>
    </source>
</reference>
<comment type="caution">
    <text evidence="1">The sequence shown here is derived from an EMBL/GenBank/DDBJ whole genome shotgun (WGS) entry which is preliminary data.</text>
</comment>
<dbReference type="AlphaFoldDB" id="A0AAW5U3I4"/>
<sequence>MSLIDEIRAARVSQLTEEHKEKLLAYIKKNLMQNDYALIGGAAHFSYDWKIPDPDSKDWWRDCYAPYKFHPAITDWLTSLGFTCSRYYNRGGVDQGICVRI</sequence>
<proteinExistence type="predicted"/>
<protein>
    <submittedName>
        <fullName evidence="1">Uncharacterized protein</fullName>
    </submittedName>
</protein>
<name>A0AAW5U3I4_9BACT</name>
<accession>A0AAW5U3I4</accession>
<dbReference type="Proteomes" id="UP001209417">
    <property type="component" value="Unassembled WGS sequence"/>
</dbReference>
<organism evidence="1 2">
    <name type="scientific">Segatella copri</name>
    <dbReference type="NCBI Taxonomy" id="165179"/>
    <lineage>
        <taxon>Bacteria</taxon>
        <taxon>Pseudomonadati</taxon>
        <taxon>Bacteroidota</taxon>
        <taxon>Bacteroidia</taxon>
        <taxon>Bacteroidales</taxon>
        <taxon>Prevotellaceae</taxon>
        <taxon>Segatella</taxon>
    </lineage>
</organism>
<dbReference type="EMBL" id="JAPDVG010000001">
    <property type="protein sequence ID" value="MCW4130137.1"/>
    <property type="molecule type" value="Genomic_DNA"/>
</dbReference>